<keyword evidence="1" id="KW-0472">Membrane</keyword>
<protein>
    <submittedName>
        <fullName evidence="2">Uncharacterized protein</fullName>
    </submittedName>
</protein>
<organism evidence="2 3">
    <name type="scientific">Didymella heteroderae</name>
    <dbReference type="NCBI Taxonomy" id="1769908"/>
    <lineage>
        <taxon>Eukaryota</taxon>
        <taxon>Fungi</taxon>
        <taxon>Dikarya</taxon>
        <taxon>Ascomycota</taxon>
        <taxon>Pezizomycotina</taxon>
        <taxon>Dothideomycetes</taxon>
        <taxon>Pleosporomycetidae</taxon>
        <taxon>Pleosporales</taxon>
        <taxon>Pleosporineae</taxon>
        <taxon>Didymellaceae</taxon>
        <taxon>Didymella</taxon>
    </lineage>
</organism>
<comment type="caution">
    <text evidence="2">The sequence shown here is derived from an EMBL/GenBank/DDBJ whole genome shotgun (WGS) entry which is preliminary data.</text>
</comment>
<sequence>MPPEGLKDFDWTPNAAVAPTMSEIGKTPHHWHTLPLTLLTILVVVWILQRFANMAVSCWKKTVLYEIRRTSAPVACKKTLGTKTYDVPKEAKCGTSSCGKAVLAVSLIQDVHPHTECEFSMEKLEPIQTTNFTVESAKSRMLDGKMSANLALSDIMVAVDIAPSPLKQDDDGAVAELSELLRRW</sequence>
<dbReference type="OrthoDB" id="3799254at2759"/>
<feature type="transmembrane region" description="Helical" evidence="1">
    <location>
        <begin position="29"/>
        <end position="48"/>
    </location>
</feature>
<proteinExistence type="predicted"/>
<keyword evidence="1" id="KW-1133">Transmembrane helix</keyword>
<evidence type="ECO:0000313" key="3">
    <source>
        <dbReference type="Proteomes" id="UP000758155"/>
    </source>
</evidence>
<reference evidence="2" key="1">
    <citation type="submission" date="2019-04" db="EMBL/GenBank/DDBJ databases">
        <title>Sequencing of skin fungus with MAO and IRED activity.</title>
        <authorList>
            <person name="Marsaioli A.J."/>
            <person name="Bonatto J.M.C."/>
            <person name="Reis Junior O."/>
        </authorList>
    </citation>
    <scope>NUCLEOTIDE SEQUENCE</scope>
    <source>
        <strain evidence="2">28M1</strain>
    </source>
</reference>
<accession>A0A9P4WRB2</accession>
<dbReference type="AlphaFoldDB" id="A0A9P4WRB2"/>
<dbReference type="EMBL" id="SWKV01000032">
    <property type="protein sequence ID" value="KAF3039164.1"/>
    <property type="molecule type" value="Genomic_DNA"/>
</dbReference>
<keyword evidence="1" id="KW-0812">Transmembrane</keyword>
<evidence type="ECO:0000313" key="2">
    <source>
        <dbReference type="EMBL" id="KAF3039164.1"/>
    </source>
</evidence>
<name>A0A9P4WRB2_9PLEO</name>
<evidence type="ECO:0000256" key="1">
    <source>
        <dbReference type="SAM" id="Phobius"/>
    </source>
</evidence>
<gene>
    <name evidence="2" type="ORF">E8E12_004895</name>
</gene>
<dbReference type="Proteomes" id="UP000758155">
    <property type="component" value="Unassembled WGS sequence"/>
</dbReference>
<keyword evidence="3" id="KW-1185">Reference proteome</keyword>